<feature type="transmembrane region" description="Helical" evidence="1">
    <location>
        <begin position="12"/>
        <end position="33"/>
    </location>
</feature>
<evidence type="ECO:0000256" key="1">
    <source>
        <dbReference type="SAM" id="Phobius"/>
    </source>
</evidence>
<evidence type="ECO:0000313" key="2">
    <source>
        <dbReference type="EMBL" id="KAK4786895.1"/>
    </source>
</evidence>
<feature type="transmembrane region" description="Helical" evidence="1">
    <location>
        <begin position="45"/>
        <end position="62"/>
    </location>
</feature>
<comment type="caution">
    <text evidence="2">The sequence shown here is derived from an EMBL/GenBank/DDBJ whole genome shotgun (WGS) entry which is preliminary data.</text>
</comment>
<dbReference type="AlphaFoldDB" id="A0AAN7LSR5"/>
<proteinExistence type="predicted"/>
<evidence type="ECO:0000313" key="3">
    <source>
        <dbReference type="Proteomes" id="UP001346149"/>
    </source>
</evidence>
<name>A0AAN7LSR5_TRANT</name>
<organism evidence="2 3">
    <name type="scientific">Trapa natans</name>
    <name type="common">Water chestnut</name>
    <dbReference type="NCBI Taxonomy" id="22666"/>
    <lineage>
        <taxon>Eukaryota</taxon>
        <taxon>Viridiplantae</taxon>
        <taxon>Streptophyta</taxon>
        <taxon>Embryophyta</taxon>
        <taxon>Tracheophyta</taxon>
        <taxon>Spermatophyta</taxon>
        <taxon>Magnoliopsida</taxon>
        <taxon>eudicotyledons</taxon>
        <taxon>Gunneridae</taxon>
        <taxon>Pentapetalae</taxon>
        <taxon>rosids</taxon>
        <taxon>malvids</taxon>
        <taxon>Myrtales</taxon>
        <taxon>Lythraceae</taxon>
        <taxon>Trapa</taxon>
    </lineage>
</organism>
<keyword evidence="3" id="KW-1185">Reference proteome</keyword>
<reference evidence="2 3" key="1">
    <citation type="journal article" date="2023" name="Hortic Res">
        <title>Pangenome of water caltrop reveals structural variations and asymmetric subgenome divergence after allopolyploidization.</title>
        <authorList>
            <person name="Zhang X."/>
            <person name="Chen Y."/>
            <person name="Wang L."/>
            <person name="Yuan Y."/>
            <person name="Fang M."/>
            <person name="Shi L."/>
            <person name="Lu R."/>
            <person name="Comes H.P."/>
            <person name="Ma Y."/>
            <person name="Chen Y."/>
            <person name="Huang G."/>
            <person name="Zhou Y."/>
            <person name="Zheng Z."/>
            <person name="Qiu Y."/>
        </authorList>
    </citation>
    <scope>NUCLEOTIDE SEQUENCE [LARGE SCALE GENOMIC DNA]</scope>
    <source>
        <strain evidence="2">F231</strain>
    </source>
</reference>
<sequence>MQMFYGNLLHYYSIFWLYFELTSHLAYSCVLFFMKERFLGFCMLTKKWMLFVLYGMTTYLYANKKCAFSSVLLVMQFFFMKWSHYYWKNHSSGSDRTHFIFIKSDLFTLFHFEGRRKNFLVFLKYIIESCLFLNIL</sequence>
<dbReference type="Proteomes" id="UP001346149">
    <property type="component" value="Unassembled WGS sequence"/>
</dbReference>
<dbReference type="EMBL" id="JAXQNO010000012">
    <property type="protein sequence ID" value="KAK4786895.1"/>
    <property type="molecule type" value="Genomic_DNA"/>
</dbReference>
<accession>A0AAN7LSR5</accession>
<keyword evidence="1" id="KW-0472">Membrane</keyword>
<keyword evidence="1" id="KW-0812">Transmembrane</keyword>
<protein>
    <submittedName>
        <fullName evidence="2">Uncharacterized protein</fullName>
    </submittedName>
</protein>
<keyword evidence="1" id="KW-1133">Transmembrane helix</keyword>
<gene>
    <name evidence="2" type="ORF">SAY86_010728</name>
</gene>